<protein>
    <recommendedName>
        <fullName evidence="2">Peptidase C14 caspase domain-containing protein</fullName>
    </recommendedName>
</protein>
<dbReference type="SUPFAM" id="SSF52129">
    <property type="entry name" value="Caspase-like"/>
    <property type="match status" value="1"/>
</dbReference>
<dbReference type="GO" id="GO:0004197">
    <property type="term" value="F:cysteine-type endopeptidase activity"/>
    <property type="evidence" value="ECO:0007669"/>
    <property type="project" value="InterPro"/>
</dbReference>
<feature type="domain" description="Peptidase C14 caspase" evidence="2">
    <location>
        <begin position="80"/>
        <end position="126"/>
    </location>
</feature>
<gene>
    <name evidence="3" type="ORF">SAMN05444169_8482</name>
</gene>
<sequence length="126" mass="13555">MELFEGPADHEMSVGDYEQRHPDGKTYLGFVLLWDAIILVVWMFCIVLFAAGYVAAGIFTILLTGYAHPADSWACGLGSALDGEGANSPFSAALSRHIGTPGIEVRQMLTRVRAEVVAKTSGKQVP</sequence>
<accession>A0A1M5UKE2</accession>
<dbReference type="GO" id="GO:0006508">
    <property type="term" value="P:proteolysis"/>
    <property type="evidence" value="ECO:0007669"/>
    <property type="project" value="InterPro"/>
</dbReference>
<evidence type="ECO:0000259" key="2">
    <source>
        <dbReference type="Pfam" id="PF00656"/>
    </source>
</evidence>
<evidence type="ECO:0000313" key="3">
    <source>
        <dbReference type="EMBL" id="SHH63475.1"/>
    </source>
</evidence>
<evidence type="ECO:0000313" key="4">
    <source>
        <dbReference type="Proteomes" id="UP000190675"/>
    </source>
</evidence>
<dbReference type="AlphaFoldDB" id="A0A1M5UKE2"/>
<dbReference type="EMBL" id="LT670818">
    <property type="protein sequence ID" value="SHH63475.1"/>
    <property type="molecule type" value="Genomic_DNA"/>
</dbReference>
<dbReference type="Pfam" id="PF00656">
    <property type="entry name" value="Peptidase_C14"/>
    <property type="match status" value="1"/>
</dbReference>
<keyword evidence="1" id="KW-0472">Membrane</keyword>
<organism evidence="3 4">
    <name type="scientific">Bradyrhizobium erythrophlei</name>
    <dbReference type="NCBI Taxonomy" id="1437360"/>
    <lineage>
        <taxon>Bacteria</taxon>
        <taxon>Pseudomonadati</taxon>
        <taxon>Pseudomonadota</taxon>
        <taxon>Alphaproteobacteria</taxon>
        <taxon>Hyphomicrobiales</taxon>
        <taxon>Nitrobacteraceae</taxon>
        <taxon>Bradyrhizobium</taxon>
    </lineage>
</organism>
<dbReference type="InterPro" id="IPR029030">
    <property type="entry name" value="Caspase-like_dom_sf"/>
</dbReference>
<keyword evidence="1" id="KW-1133">Transmembrane helix</keyword>
<reference evidence="3 4" key="1">
    <citation type="submission" date="2016-11" db="EMBL/GenBank/DDBJ databases">
        <authorList>
            <person name="Jaros S."/>
            <person name="Januszkiewicz K."/>
            <person name="Wedrychowicz H."/>
        </authorList>
    </citation>
    <scope>NUCLEOTIDE SEQUENCE [LARGE SCALE GENOMIC DNA]</scope>
    <source>
        <strain evidence="3 4">GAS242</strain>
    </source>
</reference>
<name>A0A1M5UKE2_9BRAD</name>
<dbReference type="OrthoDB" id="9816009at2"/>
<evidence type="ECO:0000256" key="1">
    <source>
        <dbReference type="SAM" id="Phobius"/>
    </source>
</evidence>
<feature type="transmembrane region" description="Helical" evidence="1">
    <location>
        <begin position="36"/>
        <end position="63"/>
    </location>
</feature>
<keyword evidence="1" id="KW-0812">Transmembrane</keyword>
<proteinExistence type="predicted"/>
<dbReference type="Proteomes" id="UP000190675">
    <property type="component" value="Chromosome I"/>
</dbReference>
<dbReference type="InterPro" id="IPR011600">
    <property type="entry name" value="Pept_C14_caspase"/>
</dbReference>